<gene>
    <name evidence="2" type="ordered locus">OB1352</name>
</gene>
<dbReference type="KEGG" id="oih:OB1352"/>
<dbReference type="eggNOG" id="COG3464">
    <property type="taxonomic scope" value="Bacteria"/>
</dbReference>
<reference evidence="2 3" key="1">
    <citation type="journal article" date="2001" name="FEMS Microbiol. Lett.">
        <title>Oceanobacillus iheyensis gen. nov., sp. nov., a deep-sea extremely halotolerant and alkaliphilic species isolated from a depth of 1050 m on the Iheya Ridge.</title>
        <authorList>
            <person name="Lu J."/>
            <person name="Nogi Y."/>
            <person name="Takami H."/>
        </authorList>
    </citation>
    <scope>NUCLEOTIDE SEQUENCE [LARGE SCALE GENOMIC DNA]</scope>
    <source>
        <strain evidence="3">DSM 14371 / CIP 107618 / JCM 11309 / KCTC 3954 / HTE831</strain>
    </source>
</reference>
<keyword evidence="3" id="KW-1185">Reference proteome</keyword>
<dbReference type="Pfam" id="PF01610">
    <property type="entry name" value="DDE_Tnp_ISL3"/>
    <property type="match status" value="1"/>
</dbReference>
<evidence type="ECO:0000313" key="3">
    <source>
        <dbReference type="Proteomes" id="UP000000822"/>
    </source>
</evidence>
<protein>
    <submittedName>
        <fullName evidence="2">Hypothetical conserved protein</fullName>
    </submittedName>
</protein>
<dbReference type="HOGENOM" id="CLU_2650887_0_0_9"/>
<reference evidence="2 3" key="2">
    <citation type="journal article" date="2002" name="Nucleic Acids Res.">
        <title>Genome sequence of Oceanobacillus iheyensis isolated from the Iheya Ridge and its unexpected adaptive capabilities to extreme environments.</title>
        <authorList>
            <person name="Takami H."/>
            <person name="Takaki Y."/>
            <person name="Uchiyama I."/>
        </authorList>
    </citation>
    <scope>NUCLEOTIDE SEQUENCE [LARGE SCALE GENOMIC DNA]</scope>
    <source>
        <strain evidence="3">DSM 14371 / CIP 107618 / JCM 11309 / KCTC 3954 / HTE831</strain>
    </source>
</reference>
<dbReference type="EMBL" id="BA000028">
    <property type="protein sequence ID" value="BAC13308.1"/>
    <property type="molecule type" value="Genomic_DNA"/>
</dbReference>
<dbReference type="InterPro" id="IPR002560">
    <property type="entry name" value="Transposase_DDE"/>
</dbReference>
<proteinExistence type="predicted"/>
<name>Q8ERF2_OCEIH</name>
<dbReference type="AlphaFoldDB" id="Q8ERF2"/>
<feature type="domain" description="Transposase IS204/IS1001/IS1096/IS1165 DDE" evidence="1">
    <location>
        <begin position="27"/>
        <end position="76"/>
    </location>
</feature>
<evidence type="ECO:0000313" key="2">
    <source>
        <dbReference type="EMBL" id="BAC13308.1"/>
    </source>
</evidence>
<organism evidence="2 3">
    <name type="scientific">Oceanobacillus iheyensis (strain DSM 14371 / CIP 107618 / JCM 11309 / KCTC 3954 / HTE831)</name>
    <dbReference type="NCBI Taxonomy" id="221109"/>
    <lineage>
        <taxon>Bacteria</taxon>
        <taxon>Bacillati</taxon>
        <taxon>Bacillota</taxon>
        <taxon>Bacilli</taxon>
        <taxon>Bacillales</taxon>
        <taxon>Bacillaceae</taxon>
        <taxon>Oceanobacillus</taxon>
    </lineage>
</organism>
<evidence type="ECO:0000259" key="1">
    <source>
        <dbReference type="Pfam" id="PF01610"/>
    </source>
</evidence>
<accession>Q8ERF2</accession>
<dbReference type="Proteomes" id="UP000000822">
    <property type="component" value="Chromosome"/>
</dbReference>
<sequence length="76" mass="9349">MLSLIVFILPYICYVLGFRKSENSCTAKFHDYDRKKCKRMRHVFYKKQSKLTKKQQWYLDCYLHMSPDLKRAHELK</sequence>